<proteinExistence type="predicted"/>
<evidence type="ECO:0000256" key="1">
    <source>
        <dbReference type="SAM" id="MobiDB-lite"/>
    </source>
</evidence>
<gene>
    <name evidence="2" type="ORF">Tco_0990908</name>
</gene>
<evidence type="ECO:0000313" key="3">
    <source>
        <dbReference type="Proteomes" id="UP001151760"/>
    </source>
</evidence>
<evidence type="ECO:0000313" key="2">
    <source>
        <dbReference type="EMBL" id="GJT55854.1"/>
    </source>
</evidence>
<reference evidence="2" key="1">
    <citation type="journal article" date="2022" name="Int. J. Mol. Sci.">
        <title>Draft Genome of Tanacetum Coccineum: Genomic Comparison of Closely Related Tanacetum-Family Plants.</title>
        <authorList>
            <person name="Yamashiro T."/>
            <person name="Shiraishi A."/>
            <person name="Nakayama K."/>
            <person name="Satake H."/>
        </authorList>
    </citation>
    <scope>NUCLEOTIDE SEQUENCE</scope>
</reference>
<dbReference type="Proteomes" id="UP001151760">
    <property type="component" value="Unassembled WGS sequence"/>
</dbReference>
<protein>
    <submittedName>
        <fullName evidence="2">Uncharacterized protein</fullName>
    </submittedName>
</protein>
<keyword evidence="3" id="KW-1185">Reference proteome</keyword>
<reference evidence="2" key="2">
    <citation type="submission" date="2022-01" db="EMBL/GenBank/DDBJ databases">
        <authorList>
            <person name="Yamashiro T."/>
            <person name="Shiraishi A."/>
            <person name="Satake H."/>
            <person name="Nakayama K."/>
        </authorList>
    </citation>
    <scope>NUCLEOTIDE SEQUENCE</scope>
</reference>
<name>A0ABQ5EYF6_9ASTR</name>
<sequence length="292" mass="33954">MLKMESKINLRSCIKEKILLKELRIIEVEYSWIPCLCSHCKVFGHTDSFSKSKSKMVIDDNFVNNNENEFKVMQNRKSGREGFNMNKGTNMQNGQHDKMWGKDIGNTNNERGNIKEKDNVKINQEGSTSKENRNGDGVLGSNRFTLVNSLIDEEELVPNIDQRKIVDELLNRKNDVNNEEMNGWNKEMKRYFRDRKELFDAAKKLRKIRIIGIRSSFRIEAYVAIDKQKEVKKLIQEEGLQVCVVLETHVKYKNIKKTCDNVFGNWECTSNGEDNNKGFRIMVGWNASMIQA</sequence>
<organism evidence="2 3">
    <name type="scientific">Tanacetum coccineum</name>
    <dbReference type="NCBI Taxonomy" id="301880"/>
    <lineage>
        <taxon>Eukaryota</taxon>
        <taxon>Viridiplantae</taxon>
        <taxon>Streptophyta</taxon>
        <taxon>Embryophyta</taxon>
        <taxon>Tracheophyta</taxon>
        <taxon>Spermatophyta</taxon>
        <taxon>Magnoliopsida</taxon>
        <taxon>eudicotyledons</taxon>
        <taxon>Gunneridae</taxon>
        <taxon>Pentapetalae</taxon>
        <taxon>asterids</taxon>
        <taxon>campanulids</taxon>
        <taxon>Asterales</taxon>
        <taxon>Asteraceae</taxon>
        <taxon>Asteroideae</taxon>
        <taxon>Anthemideae</taxon>
        <taxon>Anthemidinae</taxon>
        <taxon>Tanacetum</taxon>
    </lineage>
</organism>
<dbReference type="EMBL" id="BQNB010016793">
    <property type="protein sequence ID" value="GJT55854.1"/>
    <property type="molecule type" value="Genomic_DNA"/>
</dbReference>
<feature type="region of interest" description="Disordered" evidence="1">
    <location>
        <begin position="106"/>
        <end position="138"/>
    </location>
</feature>
<comment type="caution">
    <text evidence="2">The sequence shown here is derived from an EMBL/GenBank/DDBJ whole genome shotgun (WGS) entry which is preliminary data.</text>
</comment>
<accession>A0ABQ5EYF6</accession>